<dbReference type="Gene3D" id="3.40.50.300">
    <property type="entry name" value="P-loop containing nucleotide triphosphate hydrolases"/>
    <property type="match status" value="1"/>
</dbReference>
<evidence type="ECO:0000313" key="11">
    <source>
        <dbReference type="Proteomes" id="UP000887566"/>
    </source>
</evidence>
<dbReference type="WBParaSite" id="PSAMB.scaffold5736size10992.g27282.t1">
    <property type="protein sequence ID" value="PSAMB.scaffold5736size10992.g27282.t1"/>
    <property type="gene ID" value="PSAMB.scaffold5736size10992.g27282"/>
</dbReference>
<dbReference type="WBParaSite" id="PSAMB.scaffold511size73861.g6793.t1">
    <property type="protein sequence ID" value="PSAMB.scaffold511size73861.g6793.t1"/>
    <property type="gene ID" value="PSAMB.scaffold511size73861.g6793"/>
</dbReference>
<keyword evidence="11" id="KW-1185">Reference proteome</keyword>
<dbReference type="Proteomes" id="UP000887566">
    <property type="component" value="Unplaced"/>
</dbReference>
<accession>A0A914WYF6</accession>
<comment type="catalytic activity">
    <reaction evidence="1 10">
        <text>AMP + ATP = 2 ADP</text>
        <dbReference type="Rhea" id="RHEA:12973"/>
        <dbReference type="ChEBI" id="CHEBI:30616"/>
        <dbReference type="ChEBI" id="CHEBI:456215"/>
        <dbReference type="ChEBI" id="CHEBI:456216"/>
        <dbReference type="EC" id="2.7.4.3"/>
    </reaction>
</comment>
<dbReference type="PANTHER" id="PTHR12595">
    <property type="entry name" value="POS9-ACTIVATING FACTOR FAP7-RELATED"/>
    <property type="match status" value="1"/>
</dbReference>
<name>A0A914WYF6_9BILA</name>
<keyword evidence="9 10" id="KW-0539">Nucleus</keyword>
<evidence type="ECO:0000256" key="10">
    <source>
        <dbReference type="HAMAP-Rule" id="MF_03173"/>
    </source>
</evidence>
<comment type="caution">
    <text evidence="10">Lacks conserved residue(s) required for the propagation of feature annotation.</text>
</comment>
<organism evidence="11 13">
    <name type="scientific">Plectus sambesii</name>
    <dbReference type="NCBI Taxonomy" id="2011161"/>
    <lineage>
        <taxon>Eukaryota</taxon>
        <taxon>Metazoa</taxon>
        <taxon>Ecdysozoa</taxon>
        <taxon>Nematoda</taxon>
        <taxon>Chromadorea</taxon>
        <taxon>Plectida</taxon>
        <taxon>Plectina</taxon>
        <taxon>Plectoidea</taxon>
        <taxon>Plectidae</taxon>
        <taxon>Plectus</taxon>
    </lineage>
</organism>
<feature type="binding site" evidence="10">
    <location>
        <position position="19"/>
    </location>
    <ligand>
        <name>ATP</name>
        <dbReference type="ChEBI" id="CHEBI:30616"/>
    </ligand>
</feature>
<dbReference type="GO" id="GO:0005634">
    <property type="term" value="C:nucleus"/>
    <property type="evidence" value="ECO:0007669"/>
    <property type="project" value="UniProtKB-SubCell"/>
</dbReference>
<feature type="region of interest" description="NMPbind" evidence="10">
    <location>
        <begin position="39"/>
        <end position="62"/>
    </location>
</feature>
<reference evidence="12 13" key="1">
    <citation type="submission" date="2022-11" db="UniProtKB">
        <authorList>
            <consortium name="WormBaseParasite"/>
        </authorList>
    </citation>
    <scope>IDENTIFICATION</scope>
</reference>
<feature type="region of interest" description="LID" evidence="10">
    <location>
        <begin position="116"/>
        <end position="126"/>
    </location>
</feature>
<comment type="catalytic activity">
    <reaction evidence="10">
        <text>ATP + H2O = ADP + phosphate + H(+)</text>
        <dbReference type="Rhea" id="RHEA:13065"/>
        <dbReference type="ChEBI" id="CHEBI:15377"/>
        <dbReference type="ChEBI" id="CHEBI:15378"/>
        <dbReference type="ChEBI" id="CHEBI:30616"/>
        <dbReference type="ChEBI" id="CHEBI:43474"/>
        <dbReference type="ChEBI" id="CHEBI:456216"/>
    </reaction>
</comment>
<evidence type="ECO:0000256" key="4">
    <source>
        <dbReference type="ARBA" id="ARBA00022552"/>
    </source>
</evidence>
<keyword evidence="3 10" id="KW-0690">Ribosome biogenesis</keyword>
<comment type="function">
    <text evidence="10">Broad-specificity nucleoside monophosphate (NMP) kinase that catalyzes the reversible transfer of the terminal phosphate group between nucleoside triphosphates and monophosphates. Has also ATPase activity. Involved in the late cytoplasmic maturation steps of the 40S ribosomal particles, specifically 18S rRNA maturation. While NMP activity is not required for ribosome maturation, ATPase activity is. Associates transiently with small ribosomal subunit protein uS11. ATP hydrolysis breaks the interaction with uS11. May temporarily remove uS11 from the ribosome to enable a conformational change of the ribosomal RNA that is needed for the final maturation step of the small ribosomal subunit. Its NMP activity may have a role in nuclear energy homeostasis.</text>
</comment>
<proteinExistence type="inferred from homology"/>
<dbReference type="GO" id="GO:0005524">
    <property type="term" value="F:ATP binding"/>
    <property type="evidence" value="ECO:0007669"/>
    <property type="project" value="UniProtKB-KW"/>
</dbReference>
<dbReference type="EC" id="2.7.4.3" evidence="10"/>
<keyword evidence="2 10" id="KW-0963">Cytoplasm</keyword>
<dbReference type="GO" id="GO:0042274">
    <property type="term" value="P:ribosomal small subunit biogenesis"/>
    <property type="evidence" value="ECO:0007669"/>
    <property type="project" value="UniProtKB-UniRule"/>
</dbReference>
<keyword evidence="8 10" id="KW-0067">ATP-binding</keyword>
<protein>
    <recommendedName>
        <fullName evidence="10">Adenylate kinase isoenzyme 6 homolog</fullName>
        <shortName evidence="10">AK6</shortName>
        <ecNumber evidence="10">2.7.4.3</ecNumber>
    </recommendedName>
    <alternativeName>
        <fullName evidence="10">Dual activity adenylate kinase/ATPase</fullName>
        <shortName evidence="10">AK/ATPase</shortName>
    </alternativeName>
</protein>
<dbReference type="PANTHER" id="PTHR12595:SF0">
    <property type="entry name" value="ADENYLATE KINASE ISOENZYME 6"/>
    <property type="match status" value="1"/>
</dbReference>
<comment type="subcellular location">
    <subcellularLocation>
        <location evidence="10">Cytoplasm</location>
    </subcellularLocation>
    <subcellularLocation>
        <location evidence="10">Nucleus</location>
    </subcellularLocation>
</comment>
<feature type="binding site" evidence="10">
    <location>
        <position position="24"/>
    </location>
    <ligand>
        <name>ATP</name>
        <dbReference type="ChEBI" id="CHEBI:30616"/>
    </ligand>
</feature>
<feature type="binding site" evidence="10">
    <location>
        <position position="22"/>
    </location>
    <ligand>
        <name>ATP</name>
        <dbReference type="ChEBI" id="CHEBI:30616"/>
    </ligand>
</feature>
<evidence type="ECO:0000256" key="6">
    <source>
        <dbReference type="ARBA" id="ARBA00022741"/>
    </source>
</evidence>
<dbReference type="GO" id="GO:0016887">
    <property type="term" value="F:ATP hydrolysis activity"/>
    <property type="evidence" value="ECO:0007669"/>
    <property type="project" value="UniProtKB-UniRule"/>
</dbReference>
<dbReference type="HAMAP" id="MF_00039">
    <property type="entry name" value="Adenylate_kinase_AK6"/>
    <property type="match status" value="1"/>
</dbReference>
<evidence type="ECO:0000313" key="13">
    <source>
        <dbReference type="WBParaSite" id="PSAMB.scaffold5736size10992.g27282.t1"/>
    </source>
</evidence>
<dbReference type="GO" id="GO:0005737">
    <property type="term" value="C:cytoplasm"/>
    <property type="evidence" value="ECO:0007669"/>
    <property type="project" value="UniProtKB-SubCell"/>
</dbReference>
<keyword evidence="7 10" id="KW-0418">Kinase</keyword>
<comment type="similarity">
    <text evidence="10">Belongs to the adenylate kinase family. AK6 subfamily.</text>
</comment>
<evidence type="ECO:0000313" key="12">
    <source>
        <dbReference type="WBParaSite" id="PSAMB.scaffold511size73861.g6793.t1"/>
    </source>
</evidence>
<dbReference type="GO" id="GO:0006364">
    <property type="term" value="P:rRNA processing"/>
    <property type="evidence" value="ECO:0007669"/>
    <property type="project" value="UniProtKB-KW"/>
</dbReference>
<dbReference type="Pfam" id="PF13238">
    <property type="entry name" value="AAA_18"/>
    <property type="match status" value="1"/>
</dbReference>
<evidence type="ECO:0000256" key="9">
    <source>
        <dbReference type="ARBA" id="ARBA00023242"/>
    </source>
</evidence>
<sequence>MATSATRLRPNILIAGTPGTGKSTLAAQVADSLGFTHIDVGKEIRENDLHSGYDEEYKCHVLDEDKLLDHLEDRLNATDGGYVLDYHGCDFFPERWFDLVAVLRCDNTILYDRLKTRGYPEKKLRENVECEIFGTLLDEATDSYPADVVKEFQSDTLEQMEENAEVIVDFAKNWKPSSVSDMES</sequence>
<comment type="subunit">
    <text evidence="10">Monomer and homodimer. Interacts with small ribosomal subunit protein uS11. Not a structural component of 43S pre-ribosomes, but transiently interacts with them by binding to uS11.</text>
</comment>
<dbReference type="InterPro" id="IPR027417">
    <property type="entry name" value="P-loop_NTPase"/>
</dbReference>
<feature type="binding site" evidence="10">
    <location>
        <position position="21"/>
    </location>
    <ligand>
        <name>ATP</name>
        <dbReference type="ChEBI" id="CHEBI:30616"/>
    </ligand>
</feature>
<dbReference type="GO" id="GO:0004017">
    <property type="term" value="F:AMP kinase activity"/>
    <property type="evidence" value="ECO:0007669"/>
    <property type="project" value="UniProtKB-UniRule"/>
</dbReference>
<evidence type="ECO:0000256" key="7">
    <source>
        <dbReference type="ARBA" id="ARBA00022777"/>
    </source>
</evidence>
<feature type="binding site" evidence="10">
    <location>
        <position position="117"/>
    </location>
    <ligand>
        <name>ATP</name>
        <dbReference type="ChEBI" id="CHEBI:30616"/>
    </ligand>
</feature>
<dbReference type="InterPro" id="IPR020618">
    <property type="entry name" value="Adenyl_kinase_AK6"/>
</dbReference>
<evidence type="ECO:0000256" key="8">
    <source>
        <dbReference type="ARBA" id="ARBA00022840"/>
    </source>
</evidence>
<evidence type="ECO:0000256" key="2">
    <source>
        <dbReference type="ARBA" id="ARBA00022490"/>
    </source>
</evidence>
<keyword evidence="5 10" id="KW-0808">Transferase</keyword>
<dbReference type="SUPFAM" id="SSF52540">
    <property type="entry name" value="P-loop containing nucleoside triphosphate hydrolases"/>
    <property type="match status" value="1"/>
</dbReference>
<keyword evidence="6 10" id="KW-0547">Nucleotide-binding</keyword>
<dbReference type="AlphaFoldDB" id="A0A914WYF6"/>
<keyword evidence="4 10" id="KW-0698">rRNA processing</keyword>
<dbReference type="FunFam" id="3.40.50.300:FF:000372">
    <property type="entry name" value="Adenylate kinase isoenzyme 6 homolog"/>
    <property type="match status" value="1"/>
</dbReference>
<evidence type="ECO:0000256" key="1">
    <source>
        <dbReference type="ARBA" id="ARBA00000582"/>
    </source>
</evidence>
<evidence type="ECO:0000256" key="3">
    <source>
        <dbReference type="ARBA" id="ARBA00022517"/>
    </source>
</evidence>
<feature type="binding site" evidence="10">
    <location>
        <position position="23"/>
    </location>
    <ligand>
        <name>ATP</name>
        <dbReference type="ChEBI" id="CHEBI:30616"/>
    </ligand>
</feature>
<evidence type="ECO:0000256" key="5">
    <source>
        <dbReference type="ARBA" id="ARBA00022679"/>
    </source>
</evidence>